<reference evidence="4 5" key="1">
    <citation type="submission" date="2015-07" db="EMBL/GenBank/DDBJ databases">
        <title>High-quality draft genome sequence of Oceanobacillus caeni HM6, a bacillus isolated from a human feces.</title>
        <authorList>
            <person name="Kumar J."/>
            <person name="Verma M.K."/>
            <person name="Pandey R."/>
            <person name="Bhambi M."/>
            <person name="Chauhan N."/>
        </authorList>
    </citation>
    <scope>NUCLEOTIDE SEQUENCE [LARGE SCALE GENOMIC DNA]</scope>
    <source>
        <strain evidence="4 5">HM6</strain>
    </source>
</reference>
<comment type="similarity">
    <text evidence="1">Belongs to the aldehyde dehydrogenase family.</text>
</comment>
<organism evidence="4 5">
    <name type="scientific">Oceanobacillus caeni</name>
    <dbReference type="NCBI Taxonomy" id="405946"/>
    <lineage>
        <taxon>Bacteria</taxon>
        <taxon>Bacillati</taxon>
        <taxon>Bacillota</taxon>
        <taxon>Bacilli</taxon>
        <taxon>Bacillales</taxon>
        <taxon>Bacillaceae</taxon>
        <taxon>Oceanobacillus</taxon>
    </lineage>
</organism>
<dbReference type="RefSeq" id="WP_060667773.1">
    <property type="nucleotide sequence ID" value="NZ_JANKBL010000001.1"/>
</dbReference>
<dbReference type="InterPro" id="IPR016161">
    <property type="entry name" value="Ald_DH/histidinol_DH"/>
</dbReference>
<accession>A0ABR5MN32</accession>
<evidence type="ECO:0000256" key="1">
    <source>
        <dbReference type="ARBA" id="ARBA00009986"/>
    </source>
</evidence>
<sequence length="477" mass="51624">MVLQKNIVKEKLLINGNWIETEDTHKVYNKYTGELFSEIALADEKTVDFAIESAVRAHKEVDFPVEQRYKVLMHTAKLLKEHEDEIAEMIAIEGGKPITDARVEVGRSVSTLELAAIESKKLVGEMIPNHSTPGRFLYTIKKPVGVVAAITPFNFPLNLVVHKVGPALAAGNPIIIKPASDTATTTVKLCELLEEAGVPKGYVQCVVGSGRTVGEQLLNDERIAHYTFTGSPAVGKHINHTIGLRKATLELGSNSATIVHGDADVQKAAQKAAKMATANAGQVCISVQRIFVQDSVKEAFIQTLVEEVNKLKVGNPVESDTNVGPMISEKEAIRIEEWVEEAVKGGASILTGGKREGSVYYPTVLTNVKKGMKVVDEEAFAPIVSITSYDTIEEAIELVNDSKYGLQAGIYTSDLSLSYKIPHLLEVGGVIVNDTSSFRADQMPYGGVKESGNGKEGPAYAIQELVDTVTVVVNLEE</sequence>
<dbReference type="PANTHER" id="PTHR42991">
    <property type="entry name" value="ALDEHYDE DEHYDROGENASE"/>
    <property type="match status" value="1"/>
</dbReference>
<keyword evidence="2" id="KW-0560">Oxidoreductase</keyword>
<evidence type="ECO:0000259" key="3">
    <source>
        <dbReference type="Pfam" id="PF00171"/>
    </source>
</evidence>
<evidence type="ECO:0000256" key="2">
    <source>
        <dbReference type="ARBA" id="ARBA00023002"/>
    </source>
</evidence>
<gene>
    <name evidence="4" type="ORF">AFL42_02780</name>
</gene>
<protein>
    <submittedName>
        <fullName evidence="4">Aldehyde dehydrogenase</fullName>
    </submittedName>
</protein>
<dbReference type="Pfam" id="PF00171">
    <property type="entry name" value="Aldedh"/>
    <property type="match status" value="1"/>
</dbReference>
<comment type="caution">
    <text evidence="4">The sequence shown here is derived from an EMBL/GenBank/DDBJ whole genome shotgun (WGS) entry which is preliminary data.</text>
</comment>
<dbReference type="SUPFAM" id="SSF53720">
    <property type="entry name" value="ALDH-like"/>
    <property type="match status" value="1"/>
</dbReference>
<dbReference type="InterPro" id="IPR051020">
    <property type="entry name" value="ALDH-related_metabolic_enz"/>
</dbReference>
<dbReference type="InterPro" id="IPR016162">
    <property type="entry name" value="Ald_DH_N"/>
</dbReference>
<dbReference type="InterPro" id="IPR016163">
    <property type="entry name" value="Ald_DH_C"/>
</dbReference>
<name>A0ABR5MN32_9BACI</name>
<dbReference type="InterPro" id="IPR015590">
    <property type="entry name" value="Aldehyde_DH_dom"/>
</dbReference>
<dbReference type="Gene3D" id="3.40.309.10">
    <property type="entry name" value="Aldehyde Dehydrogenase, Chain A, domain 2"/>
    <property type="match status" value="1"/>
</dbReference>
<evidence type="ECO:0000313" key="5">
    <source>
        <dbReference type="Proteomes" id="UP000037854"/>
    </source>
</evidence>
<dbReference type="Proteomes" id="UP000037854">
    <property type="component" value="Unassembled WGS sequence"/>
</dbReference>
<evidence type="ECO:0000313" key="4">
    <source>
        <dbReference type="EMBL" id="KPH77893.1"/>
    </source>
</evidence>
<dbReference type="Gene3D" id="3.40.605.10">
    <property type="entry name" value="Aldehyde Dehydrogenase, Chain A, domain 1"/>
    <property type="match status" value="1"/>
</dbReference>
<dbReference type="PANTHER" id="PTHR42991:SF1">
    <property type="entry name" value="ALDEHYDE DEHYDROGENASE"/>
    <property type="match status" value="1"/>
</dbReference>
<dbReference type="EMBL" id="LGTK01000005">
    <property type="protein sequence ID" value="KPH77893.1"/>
    <property type="molecule type" value="Genomic_DNA"/>
</dbReference>
<keyword evidence="5" id="KW-1185">Reference proteome</keyword>
<feature type="domain" description="Aldehyde dehydrogenase" evidence="3">
    <location>
        <begin position="18"/>
        <end position="471"/>
    </location>
</feature>
<proteinExistence type="inferred from homology"/>